<organism evidence="1 2">
    <name type="scientific">Iphiclides podalirius</name>
    <name type="common">scarce swallowtail</name>
    <dbReference type="NCBI Taxonomy" id="110791"/>
    <lineage>
        <taxon>Eukaryota</taxon>
        <taxon>Metazoa</taxon>
        <taxon>Ecdysozoa</taxon>
        <taxon>Arthropoda</taxon>
        <taxon>Hexapoda</taxon>
        <taxon>Insecta</taxon>
        <taxon>Pterygota</taxon>
        <taxon>Neoptera</taxon>
        <taxon>Endopterygota</taxon>
        <taxon>Lepidoptera</taxon>
        <taxon>Glossata</taxon>
        <taxon>Ditrysia</taxon>
        <taxon>Papilionoidea</taxon>
        <taxon>Papilionidae</taxon>
        <taxon>Papilioninae</taxon>
        <taxon>Iphiclides</taxon>
    </lineage>
</organism>
<keyword evidence="2" id="KW-1185">Reference proteome</keyword>
<protein>
    <submittedName>
        <fullName evidence="1">Uncharacterized protein</fullName>
    </submittedName>
</protein>
<accession>A0ABN8HNE7</accession>
<feature type="non-terminal residue" evidence="1">
    <location>
        <position position="1"/>
    </location>
</feature>
<evidence type="ECO:0000313" key="2">
    <source>
        <dbReference type="Proteomes" id="UP000837857"/>
    </source>
</evidence>
<proteinExistence type="predicted"/>
<evidence type="ECO:0000313" key="1">
    <source>
        <dbReference type="EMBL" id="CAH2037847.1"/>
    </source>
</evidence>
<reference evidence="1" key="1">
    <citation type="submission" date="2022-03" db="EMBL/GenBank/DDBJ databases">
        <authorList>
            <person name="Martin H S."/>
        </authorList>
    </citation>
    <scope>NUCLEOTIDE SEQUENCE</scope>
</reference>
<dbReference type="Proteomes" id="UP000837857">
    <property type="component" value="Chromosome 10"/>
</dbReference>
<name>A0ABN8HNE7_9NEOP</name>
<dbReference type="EMBL" id="OW152822">
    <property type="protein sequence ID" value="CAH2037847.1"/>
    <property type="molecule type" value="Genomic_DNA"/>
</dbReference>
<gene>
    <name evidence="1" type="ORF">IPOD504_LOCUS1344</name>
</gene>
<sequence>MCPANWAKFILQAPCKRERHARVSATTRLSAATTALRPLAGRSLNPRRARLTPVRRTFVALYFYRPAPAPTPSPRTALGRRGMDAGRHATARNGMAACADMVREGLGRLRCRGLAVQCEGQTARSGHGGGAMGTRASHTALRARRFVPVYCYRLLVF</sequence>